<gene>
    <name evidence="2" type="ORF">EHO59_04480</name>
</gene>
<evidence type="ECO:0000313" key="2">
    <source>
        <dbReference type="EMBL" id="TGK08035.1"/>
    </source>
</evidence>
<keyword evidence="1" id="KW-0812">Transmembrane</keyword>
<sequence length="316" mass="36726">MVSIPFFTSEWKDAVFFSPVPVLSSQPKQKKELFSSNLVHRLEDPYYDLGLRFEYLIREFSNLSSDKNAESLGKSLRSGFRLKLIRIYDYNFRSMYSSDPEGPAFHSGLRLLGLEVLRSGWAEDTEKFLLYRSSNGELYFQIPKEDGERIIKESTGKKSSYLPREFSEGVLYWVFRKTEEGHELLETNLDPNSPLLPEKTKRITEPVPREDAETTTHALLEKFSKSDRFIERPVWEKATQGNTEIFLTYPRKSRAQEMLLILAAISSSLLALLGGVLAARILYTIRIEKRYLEREDALKMKTELVRLLGLFRERTR</sequence>
<organism evidence="2 3">
    <name type="scientific">Leptospira semungkisensis</name>
    <dbReference type="NCBI Taxonomy" id="2484985"/>
    <lineage>
        <taxon>Bacteria</taxon>
        <taxon>Pseudomonadati</taxon>
        <taxon>Spirochaetota</taxon>
        <taxon>Spirochaetia</taxon>
        <taxon>Leptospirales</taxon>
        <taxon>Leptospiraceae</taxon>
        <taxon>Leptospira</taxon>
    </lineage>
</organism>
<feature type="transmembrane region" description="Helical" evidence="1">
    <location>
        <begin position="258"/>
        <end position="283"/>
    </location>
</feature>
<keyword evidence="3" id="KW-1185">Reference proteome</keyword>
<evidence type="ECO:0000313" key="3">
    <source>
        <dbReference type="Proteomes" id="UP000297453"/>
    </source>
</evidence>
<dbReference type="AlphaFoldDB" id="A0A4R9G9R7"/>
<proteinExistence type="predicted"/>
<protein>
    <submittedName>
        <fullName evidence="2">Uncharacterized protein</fullName>
    </submittedName>
</protein>
<comment type="caution">
    <text evidence="2">The sequence shown here is derived from an EMBL/GenBank/DDBJ whole genome shotgun (WGS) entry which is preliminary data.</text>
</comment>
<reference evidence="2" key="1">
    <citation type="journal article" date="2019" name="PLoS Negl. Trop. Dis.">
        <title>Revisiting the worldwide diversity of Leptospira species in the environment.</title>
        <authorList>
            <person name="Vincent A.T."/>
            <person name="Schiettekatte O."/>
            <person name="Bourhy P."/>
            <person name="Veyrier F.J."/>
            <person name="Picardeau M."/>
        </authorList>
    </citation>
    <scope>NUCLEOTIDE SEQUENCE [LARGE SCALE GENOMIC DNA]</scope>
    <source>
        <strain evidence="2">SSS9</strain>
    </source>
</reference>
<dbReference type="OrthoDB" id="341744at2"/>
<keyword evidence="1" id="KW-0472">Membrane</keyword>
<dbReference type="Proteomes" id="UP000297453">
    <property type="component" value="Unassembled WGS sequence"/>
</dbReference>
<accession>A0A4R9G9R7</accession>
<evidence type="ECO:0000256" key="1">
    <source>
        <dbReference type="SAM" id="Phobius"/>
    </source>
</evidence>
<keyword evidence="1" id="KW-1133">Transmembrane helix</keyword>
<name>A0A4R9G9R7_9LEPT</name>
<dbReference type="EMBL" id="RQEP01000005">
    <property type="protein sequence ID" value="TGK08035.1"/>
    <property type="molecule type" value="Genomic_DNA"/>
</dbReference>